<dbReference type="OrthoDB" id="9807519at2"/>
<dbReference type="RefSeq" id="WP_086502809.1">
    <property type="nucleotide sequence ID" value="NZ_MSSV01000020.1"/>
</dbReference>
<evidence type="ECO:0000256" key="4">
    <source>
        <dbReference type="ARBA" id="ARBA00023295"/>
    </source>
</evidence>
<keyword evidence="4 5" id="KW-0326">Glycosidase</keyword>
<comment type="caution">
    <text evidence="8">The sequence shown here is derived from an EMBL/GenBank/DDBJ whole genome shotgun (WGS) entry which is preliminary data.</text>
</comment>
<dbReference type="EMBL" id="QKZU01000016">
    <property type="protein sequence ID" value="PZX52107.1"/>
    <property type="molecule type" value="Genomic_DNA"/>
</dbReference>
<dbReference type="EC" id="3.2.1.22" evidence="5"/>
<dbReference type="InterPro" id="IPR017853">
    <property type="entry name" value="GH"/>
</dbReference>
<evidence type="ECO:0000256" key="1">
    <source>
        <dbReference type="ARBA" id="ARBA00009743"/>
    </source>
</evidence>
<evidence type="ECO:0000256" key="3">
    <source>
        <dbReference type="ARBA" id="ARBA00022801"/>
    </source>
</evidence>
<dbReference type="GO" id="GO:0005975">
    <property type="term" value="P:carbohydrate metabolic process"/>
    <property type="evidence" value="ECO:0007669"/>
    <property type="project" value="InterPro"/>
</dbReference>
<evidence type="ECO:0000313" key="11">
    <source>
        <dbReference type="Proteomes" id="UP000321927"/>
    </source>
</evidence>
<accession>A0A2W7R8U5</accession>
<feature type="chain" id="PRO_5016093598" description="Alpha-galactosidase" evidence="6">
    <location>
        <begin position="27"/>
        <end position="418"/>
    </location>
</feature>
<comment type="catalytic activity">
    <reaction evidence="5">
        <text>Hydrolysis of terminal, non-reducing alpha-D-galactose residues in alpha-D-galactosides, including galactose oligosaccharides, galactomannans and galactolipids.</text>
        <dbReference type="EC" id="3.2.1.22"/>
    </reaction>
</comment>
<keyword evidence="11" id="KW-1185">Reference proteome</keyword>
<comment type="similarity">
    <text evidence="1 5">Belongs to the glycosyl hydrolase 27 family.</text>
</comment>
<feature type="signal peptide" evidence="6">
    <location>
        <begin position="1"/>
        <end position="26"/>
    </location>
</feature>
<organism evidence="8 10">
    <name type="scientific">Algoriphagus ratkowskyi</name>
    <dbReference type="NCBI Taxonomy" id="57028"/>
    <lineage>
        <taxon>Bacteria</taxon>
        <taxon>Pseudomonadati</taxon>
        <taxon>Bacteroidota</taxon>
        <taxon>Cytophagia</taxon>
        <taxon>Cytophagales</taxon>
        <taxon>Cyclobacteriaceae</taxon>
        <taxon>Algoriphagus</taxon>
    </lineage>
</organism>
<gene>
    <name evidence="9" type="ORF">ESW18_17830</name>
    <name evidence="8" type="ORF">LV84_03516</name>
</gene>
<evidence type="ECO:0000313" key="9">
    <source>
        <dbReference type="EMBL" id="TXD76128.1"/>
    </source>
</evidence>
<dbReference type="PANTHER" id="PTHR11452">
    <property type="entry name" value="ALPHA-GALACTOSIDASE/ALPHA-N-ACETYLGALACTOSAMINIDASE"/>
    <property type="match status" value="1"/>
</dbReference>
<keyword evidence="3 5" id="KW-0378">Hydrolase</keyword>
<evidence type="ECO:0000313" key="10">
    <source>
        <dbReference type="Proteomes" id="UP000249115"/>
    </source>
</evidence>
<keyword evidence="2 6" id="KW-0732">Signal</keyword>
<dbReference type="InterPro" id="IPR002241">
    <property type="entry name" value="Glyco_hydro_27"/>
</dbReference>
<dbReference type="SUPFAM" id="SSF51011">
    <property type="entry name" value="Glycosyl hydrolase domain"/>
    <property type="match status" value="1"/>
</dbReference>
<evidence type="ECO:0000313" key="8">
    <source>
        <dbReference type="EMBL" id="PZX52107.1"/>
    </source>
</evidence>
<feature type="domain" description="Alpha galactosidase C-terminal" evidence="7">
    <location>
        <begin position="314"/>
        <end position="393"/>
    </location>
</feature>
<evidence type="ECO:0000259" key="7">
    <source>
        <dbReference type="Pfam" id="PF17801"/>
    </source>
</evidence>
<dbReference type="PANTHER" id="PTHR11452:SF75">
    <property type="entry name" value="ALPHA-GALACTOSIDASE MEL1"/>
    <property type="match status" value="1"/>
</dbReference>
<dbReference type="InterPro" id="IPR041233">
    <property type="entry name" value="Melibiase_C"/>
</dbReference>
<reference evidence="8 10" key="1">
    <citation type="submission" date="2018-06" db="EMBL/GenBank/DDBJ databases">
        <title>Genomic Encyclopedia of Archaeal and Bacterial Type Strains, Phase II (KMG-II): from individual species to whole genera.</title>
        <authorList>
            <person name="Goeker M."/>
        </authorList>
    </citation>
    <scope>NUCLEOTIDE SEQUENCE [LARGE SCALE GENOMIC DNA]</scope>
    <source>
        <strain evidence="8 10">DSM 22686</strain>
    </source>
</reference>
<proteinExistence type="inferred from homology"/>
<evidence type="ECO:0000256" key="6">
    <source>
        <dbReference type="SAM" id="SignalP"/>
    </source>
</evidence>
<dbReference type="Gene3D" id="3.20.20.70">
    <property type="entry name" value="Aldolase class I"/>
    <property type="match status" value="1"/>
</dbReference>
<evidence type="ECO:0000256" key="2">
    <source>
        <dbReference type="ARBA" id="ARBA00022729"/>
    </source>
</evidence>
<dbReference type="InterPro" id="IPR013780">
    <property type="entry name" value="Glyco_hydro_b"/>
</dbReference>
<dbReference type="EMBL" id="VORV01000015">
    <property type="protein sequence ID" value="TXD76128.1"/>
    <property type="molecule type" value="Genomic_DNA"/>
</dbReference>
<dbReference type="SUPFAM" id="SSF51445">
    <property type="entry name" value="(Trans)glycosidases"/>
    <property type="match status" value="1"/>
</dbReference>
<dbReference type="CDD" id="cd14792">
    <property type="entry name" value="GH27"/>
    <property type="match status" value="1"/>
</dbReference>
<name>A0A2W7R8U5_9BACT</name>
<dbReference type="InterPro" id="IPR013785">
    <property type="entry name" value="Aldolase_TIM"/>
</dbReference>
<sequence length="418" mass="46715">MNNIIKKSGLGLICLGAMLLGGNAFAQRPQTPIMGWASWNAYRAEISEDIIKSQADALVELGLDKVGYTYLNIDDGYFGGRDAEGNLISHPTKFPSGMKSIVDYIHQKGLKAGTYTDAGLNSCASYWDRDFIGVGIGLYGNERRDLTLMLQDWGFDFIKVDWCGGDWMGLDEQIRYTEIGSIIRELNPSVVYNVCRWQFPGKWVLGVADSWRVSPDIAESFGSVMSIVDSNVDLWKYSGPGHVNDMDILQVGRGMSFEEDKTHFSMWCKLNSPLIAGNDLLTMTEETLFILKNEELIALNQDPMVYQARKLADDGDLELWAKPLKSTISGEVAIVLLNRSDKEASMSFDLKEVGISATDGYTFRDLWSKQDHPSSTDETRSFDIPAHGVVVLKATGKNLINNVFQFEKDHKMVNNPRK</sequence>
<reference evidence="9 11" key="2">
    <citation type="submission" date="2019-08" db="EMBL/GenBank/DDBJ databases">
        <title>Genome of Algoriphagus ratkowskyi IC026.</title>
        <authorList>
            <person name="Bowman J.P."/>
        </authorList>
    </citation>
    <scope>NUCLEOTIDE SEQUENCE [LARGE SCALE GENOMIC DNA]</scope>
    <source>
        <strain evidence="9 11">IC026</strain>
    </source>
</reference>
<dbReference type="GO" id="GO:0004557">
    <property type="term" value="F:alpha-galactosidase activity"/>
    <property type="evidence" value="ECO:0007669"/>
    <property type="project" value="UniProtKB-EC"/>
</dbReference>
<dbReference type="AlphaFoldDB" id="A0A2W7R8U5"/>
<dbReference type="PRINTS" id="PR00740">
    <property type="entry name" value="GLHYDRLASE27"/>
</dbReference>
<dbReference type="Gene3D" id="2.60.40.1180">
    <property type="entry name" value="Golgi alpha-mannosidase II"/>
    <property type="match status" value="1"/>
</dbReference>
<protein>
    <recommendedName>
        <fullName evidence="5">Alpha-galactosidase</fullName>
        <ecNumber evidence="5">3.2.1.22</ecNumber>
    </recommendedName>
    <alternativeName>
        <fullName evidence="5">Melibiase</fullName>
    </alternativeName>
</protein>
<keyword evidence="5" id="KW-1015">Disulfide bond</keyword>
<evidence type="ECO:0000256" key="5">
    <source>
        <dbReference type="RuleBase" id="RU361168"/>
    </source>
</evidence>
<dbReference type="Proteomes" id="UP000249115">
    <property type="component" value="Unassembled WGS sequence"/>
</dbReference>
<dbReference type="Proteomes" id="UP000321927">
    <property type="component" value="Unassembled WGS sequence"/>
</dbReference>
<dbReference type="Pfam" id="PF17801">
    <property type="entry name" value="Melibiase_C"/>
    <property type="match status" value="1"/>
</dbReference>
<dbReference type="Pfam" id="PF16499">
    <property type="entry name" value="Melibiase_2"/>
    <property type="match status" value="1"/>
</dbReference>